<name>A0A1E7EJW9_9STRA</name>
<proteinExistence type="predicted"/>
<dbReference type="KEGG" id="fcy:FRACYDRAFT_255560"/>
<protein>
    <submittedName>
        <fullName evidence="2">Uncharacterized protein</fullName>
    </submittedName>
</protein>
<feature type="compositionally biased region" description="Basic and acidic residues" evidence="1">
    <location>
        <begin position="17"/>
        <end position="27"/>
    </location>
</feature>
<sequence>MKTTPISEKICTNLAAREQEEQEQKEYNEEESSSNEAVETVSHHKKPNGSNFSRKLKQDIVNMSYKWSKVVKKHKEEKKKREEKERERQQLEHHENDKLYREAIAQQTRHPQQARVSNNRSSIFSIVTTTARIGGYGGQKEHRTFSLEDRRSRSGGRINTGAALAGGFIAGEMFDGAQYT</sequence>
<dbReference type="EMBL" id="KV784419">
    <property type="protein sequence ID" value="OEU06221.1"/>
    <property type="molecule type" value="Genomic_DNA"/>
</dbReference>
<reference evidence="2 3" key="1">
    <citation type="submission" date="2016-09" db="EMBL/GenBank/DDBJ databases">
        <title>Extensive genetic diversity and differential bi-allelic expression allows diatom success in the polar Southern Ocean.</title>
        <authorList>
            <consortium name="DOE Joint Genome Institute"/>
            <person name="Mock T."/>
            <person name="Otillar R.P."/>
            <person name="Strauss J."/>
            <person name="Dupont C."/>
            <person name="Frickenhaus S."/>
            <person name="Maumus F."/>
            <person name="Mcmullan M."/>
            <person name="Sanges R."/>
            <person name="Schmutz J."/>
            <person name="Toseland A."/>
            <person name="Valas R."/>
            <person name="Veluchamy A."/>
            <person name="Ward B.J."/>
            <person name="Allen A."/>
            <person name="Barry K."/>
            <person name="Falciatore A."/>
            <person name="Ferrante M."/>
            <person name="Fortunato A.E."/>
            <person name="Gloeckner G."/>
            <person name="Gruber A."/>
            <person name="Hipkin R."/>
            <person name="Janech M."/>
            <person name="Kroth P."/>
            <person name="Leese F."/>
            <person name="Lindquist E."/>
            <person name="Lyon B.R."/>
            <person name="Martin J."/>
            <person name="Mayer C."/>
            <person name="Parker M."/>
            <person name="Quesneville H."/>
            <person name="Raymond J."/>
            <person name="Uhlig C."/>
            <person name="Valentin K.U."/>
            <person name="Worden A.Z."/>
            <person name="Armbrust E.V."/>
            <person name="Bowler C."/>
            <person name="Green B."/>
            <person name="Moulton V."/>
            <person name="Van Oosterhout C."/>
            <person name="Grigoriev I."/>
        </authorList>
    </citation>
    <scope>NUCLEOTIDE SEQUENCE [LARGE SCALE GENOMIC DNA]</scope>
    <source>
        <strain evidence="2 3">CCMP1102</strain>
    </source>
</reference>
<organism evidence="2 3">
    <name type="scientific">Fragilariopsis cylindrus CCMP1102</name>
    <dbReference type="NCBI Taxonomy" id="635003"/>
    <lineage>
        <taxon>Eukaryota</taxon>
        <taxon>Sar</taxon>
        <taxon>Stramenopiles</taxon>
        <taxon>Ochrophyta</taxon>
        <taxon>Bacillariophyta</taxon>
        <taxon>Bacillariophyceae</taxon>
        <taxon>Bacillariophycidae</taxon>
        <taxon>Bacillariales</taxon>
        <taxon>Bacillariaceae</taxon>
        <taxon>Fragilariopsis</taxon>
    </lineage>
</organism>
<dbReference type="Proteomes" id="UP000095751">
    <property type="component" value="Unassembled WGS sequence"/>
</dbReference>
<gene>
    <name evidence="2" type="ORF">FRACYDRAFT_255560</name>
</gene>
<keyword evidence="3" id="KW-1185">Reference proteome</keyword>
<evidence type="ECO:0000313" key="2">
    <source>
        <dbReference type="EMBL" id="OEU06221.1"/>
    </source>
</evidence>
<feature type="region of interest" description="Disordered" evidence="1">
    <location>
        <begin position="1"/>
        <end position="58"/>
    </location>
</feature>
<accession>A0A1E7EJW9</accession>
<feature type="region of interest" description="Disordered" evidence="1">
    <location>
        <begin position="70"/>
        <end position="98"/>
    </location>
</feature>
<evidence type="ECO:0000313" key="3">
    <source>
        <dbReference type="Proteomes" id="UP000095751"/>
    </source>
</evidence>
<dbReference type="InParanoid" id="A0A1E7EJW9"/>
<feature type="compositionally biased region" description="Basic and acidic residues" evidence="1">
    <location>
        <begin position="79"/>
        <end position="98"/>
    </location>
</feature>
<dbReference type="AlphaFoldDB" id="A0A1E7EJW9"/>
<evidence type="ECO:0000256" key="1">
    <source>
        <dbReference type="SAM" id="MobiDB-lite"/>
    </source>
</evidence>